<dbReference type="EMBL" id="JAAATW010000001">
    <property type="protein sequence ID" value="NBE06531.1"/>
    <property type="molecule type" value="Genomic_DNA"/>
</dbReference>
<proteinExistence type="predicted"/>
<organism evidence="1 2">
    <name type="scientific">Paragemmobacter ruber</name>
    <dbReference type="NCBI Taxonomy" id="1985673"/>
    <lineage>
        <taxon>Bacteria</taxon>
        <taxon>Pseudomonadati</taxon>
        <taxon>Pseudomonadota</taxon>
        <taxon>Alphaproteobacteria</taxon>
        <taxon>Rhodobacterales</taxon>
        <taxon>Paracoccaceae</taxon>
        <taxon>Paragemmobacter</taxon>
    </lineage>
</organism>
<dbReference type="Proteomes" id="UP001517376">
    <property type="component" value="Unassembled WGS sequence"/>
</dbReference>
<keyword evidence="1" id="KW-0489">Methyltransferase</keyword>
<protein>
    <submittedName>
        <fullName evidence="1">Class I SAM-dependent methyltransferase</fullName>
    </submittedName>
</protein>
<keyword evidence="2" id="KW-1185">Reference proteome</keyword>
<reference evidence="2" key="1">
    <citation type="submission" date="2020-01" db="EMBL/GenBank/DDBJ databases">
        <title>Sphingomonas sp. strain CSW-10.</title>
        <authorList>
            <person name="Chen W.-M."/>
        </authorList>
    </citation>
    <scope>NUCLEOTIDE SEQUENCE [LARGE SCALE GENOMIC DNA]</scope>
    <source>
        <strain evidence="2">CCP-1</strain>
    </source>
</reference>
<gene>
    <name evidence="1" type="ORF">GU920_03230</name>
</gene>
<dbReference type="GO" id="GO:0032259">
    <property type="term" value="P:methylation"/>
    <property type="evidence" value="ECO:0007669"/>
    <property type="project" value="UniProtKB-KW"/>
</dbReference>
<evidence type="ECO:0000313" key="2">
    <source>
        <dbReference type="Proteomes" id="UP001517376"/>
    </source>
</evidence>
<sequence length="228" mass="25445">MGNPAHPTRQLPSPYAAPGFYEDALAKGRHRDIVGGRWDETPRIVLPLLREHGLTATDHLLDIGAGALRLGRHLAPMVAAYWATDASRALMLKGWETELEDAAQQALPQDRLIEDAAFAYPEIPETITFALAFAVFTHLPASDLHKALTNLRPRFPHLRHVIFTVFLAPEGHHGPRRQNDGVVTHPDRFPWHMTEAEVRQIAETAGFTATAQPHRLPRGQVMFTAHPR</sequence>
<dbReference type="SUPFAM" id="SSF53335">
    <property type="entry name" value="S-adenosyl-L-methionine-dependent methyltransferases"/>
    <property type="match status" value="1"/>
</dbReference>
<dbReference type="RefSeq" id="WP_161765521.1">
    <property type="nucleotide sequence ID" value="NZ_JAAATW010000001.1"/>
</dbReference>
<keyword evidence="1" id="KW-0808">Transferase</keyword>
<dbReference type="Pfam" id="PF13489">
    <property type="entry name" value="Methyltransf_23"/>
    <property type="match status" value="1"/>
</dbReference>
<comment type="caution">
    <text evidence="1">The sequence shown here is derived from an EMBL/GenBank/DDBJ whole genome shotgun (WGS) entry which is preliminary data.</text>
</comment>
<dbReference type="GO" id="GO:0008168">
    <property type="term" value="F:methyltransferase activity"/>
    <property type="evidence" value="ECO:0007669"/>
    <property type="project" value="UniProtKB-KW"/>
</dbReference>
<dbReference type="Gene3D" id="3.40.50.150">
    <property type="entry name" value="Vaccinia Virus protein VP39"/>
    <property type="match status" value="1"/>
</dbReference>
<dbReference type="InterPro" id="IPR029063">
    <property type="entry name" value="SAM-dependent_MTases_sf"/>
</dbReference>
<name>A0ABW9Y211_9RHOB</name>
<accession>A0ABW9Y211</accession>
<evidence type="ECO:0000313" key="1">
    <source>
        <dbReference type="EMBL" id="NBE06531.1"/>
    </source>
</evidence>